<reference evidence="10" key="1">
    <citation type="journal article" date="2021" name="IMA Fungus">
        <title>Genomic characterization of three marine fungi, including Emericellopsis atlantica sp. nov. with signatures of a generalist lifestyle and marine biomass degradation.</title>
        <authorList>
            <person name="Hagestad O.C."/>
            <person name="Hou L."/>
            <person name="Andersen J.H."/>
            <person name="Hansen E.H."/>
            <person name="Altermark B."/>
            <person name="Li C."/>
            <person name="Kuhnert E."/>
            <person name="Cox R.J."/>
            <person name="Crous P.W."/>
            <person name="Spatafora J.W."/>
            <person name="Lail K."/>
            <person name="Amirebrahimi M."/>
            <person name="Lipzen A."/>
            <person name="Pangilinan J."/>
            <person name="Andreopoulos W."/>
            <person name="Hayes R.D."/>
            <person name="Ng V."/>
            <person name="Grigoriev I.V."/>
            <person name="Jackson S.A."/>
            <person name="Sutton T.D.S."/>
            <person name="Dobson A.D.W."/>
            <person name="Rama T."/>
        </authorList>
    </citation>
    <scope>NUCLEOTIDE SEQUENCE</scope>
    <source>
        <strain evidence="10">TRa3180A</strain>
    </source>
</reference>
<evidence type="ECO:0000313" key="10">
    <source>
        <dbReference type="EMBL" id="KAG9247899.1"/>
    </source>
</evidence>
<evidence type="ECO:0000256" key="4">
    <source>
        <dbReference type="ARBA" id="ARBA00023015"/>
    </source>
</evidence>
<feature type="domain" description="BSD" evidence="9">
    <location>
        <begin position="225"/>
        <end position="271"/>
    </location>
</feature>
<dbReference type="EMBL" id="MU253761">
    <property type="protein sequence ID" value="KAG9247899.1"/>
    <property type="molecule type" value="Genomic_DNA"/>
</dbReference>
<keyword evidence="6" id="KW-0539">Nucleus</keyword>
<keyword evidence="7" id="KW-0175">Coiled coil</keyword>
<dbReference type="GO" id="GO:0006289">
    <property type="term" value="P:nucleotide-excision repair"/>
    <property type="evidence" value="ECO:0007669"/>
    <property type="project" value="InterPro"/>
</dbReference>
<comment type="caution">
    <text evidence="10">The sequence shown here is derived from an EMBL/GenBank/DDBJ whole genome shotgun (WGS) entry which is preliminary data.</text>
</comment>
<dbReference type="CDD" id="cd13229">
    <property type="entry name" value="PH_TFIIH"/>
    <property type="match status" value="1"/>
</dbReference>
<dbReference type="Pfam" id="PF08567">
    <property type="entry name" value="PH_TFIIH"/>
    <property type="match status" value="1"/>
</dbReference>
<dbReference type="Pfam" id="PF03909">
    <property type="entry name" value="BSD"/>
    <property type="match status" value="2"/>
</dbReference>
<dbReference type="OrthoDB" id="360521at2759"/>
<dbReference type="Proteomes" id="UP000887226">
    <property type="component" value="Unassembled WGS sequence"/>
</dbReference>
<proteinExistence type="inferred from homology"/>
<evidence type="ECO:0000256" key="5">
    <source>
        <dbReference type="ARBA" id="ARBA00023163"/>
    </source>
</evidence>
<evidence type="ECO:0000256" key="2">
    <source>
        <dbReference type="ARBA" id="ARBA00009448"/>
    </source>
</evidence>
<keyword evidence="11" id="KW-1185">Reference proteome</keyword>
<comment type="subcellular location">
    <subcellularLocation>
        <location evidence="1">Nucleus</location>
    </subcellularLocation>
</comment>
<evidence type="ECO:0000256" key="8">
    <source>
        <dbReference type="SAM" id="MobiDB-lite"/>
    </source>
</evidence>
<evidence type="ECO:0000256" key="3">
    <source>
        <dbReference type="ARBA" id="ARBA00022737"/>
    </source>
</evidence>
<protein>
    <recommendedName>
        <fullName evidence="9">BSD domain-containing protein</fullName>
    </recommendedName>
</protein>
<dbReference type="PANTHER" id="PTHR12856">
    <property type="entry name" value="TRANSCRIPTION INITIATION FACTOR IIH-RELATED"/>
    <property type="match status" value="1"/>
</dbReference>
<dbReference type="PROSITE" id="PS50858">
    <property type="entry name" value="BSD"/>
    <property type="match status" value="1"/>
</dbReference>
<keyword evidence="3" id="KW-0677">Repeat</keyword>
<dbReference type="InterPro" id="IPR013876">
    <property type="entry name" value="TFIIH_BTF_p62_N"/>
</dbReference>
<keyword evidence="4" id="KW-0805">Transcription regulation</keyword>
<dbReference type="InterPro" id="IPR011993">
    <property type="entry name" value="PH-like_dom_sf"/>
</dbReference>
<comment type="similarity">
    <text evidence="2">Belongs to the TFB1 family.</text>
</comment>
<dbReference type="SMART" id="SM00751">
    <property type="entry name" value="BSD"/>
    <property type="match status" value="1"/>
</dbReference>
<evidence type="ECO:0000256" key="6">
    <source>
        <dbReference type="ARBA" id="ARBA00023242"/>
    </source>
</evidence>
<gene>
    <name evidence="10" type="ORF">BJ878DRAFT_123257</name>
</gene>
<name>A0A9P7Z9H7_9HELO</name>
<dbReference type="GO" id="GO:0006351">
    <property type="term" value="P:DNA-templated transcription"/>
    <property type="evidence" value="ECO:0007669"/>
    <property type="project" value="InterPro"/>
</dbReference>
<sequence>MSSRAGSGLKGSALYKKTDGVFSITDDRKSIIWTPSQPPDAAPAITIAITNISNLQQTPETNPKVILKIFEKPPGGTEATPAITHLFHFNSPKAPREEANAIKEVLSCLLVGLKANDPSVSKVNGHLPVSKAPGALQFASSDGWYEDSQLKADFDLQRDLMIRNPFLKQTYDEFRKLKSDGLSLTQFNSQFWSTRTNMLRAHAVEFNQKKGSYNVLSEVKPIGDSVTINREQIQLVFSQHPLVKQVYDENVPKLNEVLFWERFFLSRLYKKLKGNRITESDTTDPTFDRYLNQSDDDRSLRRRQEETQIPHFIDLEGNEENQGGTKSGNRKDWTMRPNSTTKVPIIRSLNSVSERIMANVAPSDIDPANPIGMSEKEFNELTLRDLQAASNETRIELNIKEQSLIQSRHKSSVSEEARFYAAKVPSDVLHDLSDDVMNGIGGGLQSAIGFIDDSNSEDEDKLPHVGSKSSIAEAQEHLIQGVKARGKEIAVARGNTDSKTMQAGLSNGIFESLTLSHATTTEFLNQFWLLFLSGDADRAGELSKTVESLDRAMERINAVAAAAEKERQEVIEQQRQEIRAHYQRTQKRLAWNANTIKGGEKTVMEMMDPIIKTLRKALTDYKEAFAAQNLEAPGS</sequence>
<evidence type="ECO:0000259" key="9">
    <source>
        <dbReference type="PROSITE" id="PS50858"/>
    </source>
</evidence>
<dbReference type="InterPro" id="IPR027079">
    <property type="entry name" value="Tfb1/GTF2H1"/>
</dbReference>
<evidence type="ECO:0000256" key="1">
    <source>
        <dbReference type="ARBA" id="ARBA00004123"/>
    </source>
</evidence>
<evidence type="ECO:0000256" key="7">
    <source>
        <dbReference type="SAM" id="Coils"/>
    </source>
</evidence>
<feature type="coiled-coil region" evidence="7">
    <location>
        <begin position="546"/>
        <end position="573"/>
    </location>
</feature>
<dbReference type="Gene3D" id="2.30.29.30">
    <property type="entry name" value="Pleckstrin-homology domain (PH domain)/Phosphotyrosine-binding domain (PTB)"/>
    <property type="match status" value="1"/>
</dbReference>
<dbReference type="AlphaFoldDB" id="A0A9P7Z9H7"/>
<dbReference type="InterPro" id="IPR005607">
    <property type="entry name" value="BSD_dom"/>
</dbReference>
<organism evidence="10 11">
    <name type="scientific">Calycina marina</name>
    <dbReference type="NCBI Taxonomy" id="1763456"/>
    <lineage>
        <taxon>Eukaryota</taxon>
        <taxon>Fungi</taxon>
        <taxon>Dikarya</taxon>
        <taxon>Ascomycota</taxon>
        <taxon>Pezizomycotina</taxon>
        <taxon>Leotiomycetes</taxon>
        <taxon>Helotiales</taxon>
        <taxon>Pezizellaceae</taxon>
        <taxon>Calycina</taxon>
    </lineage>
</organism>
<feature type="region of interest" description="Disordered" evidence="8">
    <location>
        <begin position="278"/>
        <end position="302"/>
    </location>
</feature>
<evidence type="ECO:0000313" key="11">
    <source>
        <dbReference type="Proteomes" id="UP000887226"/>
    </source>
</evidence>
<accession>A0A9P7Z9H7</accession>
<dbReference type="GO" id="GO:0000439">
    <property type="term" value="C:transcription factor TFIIH core complex"/>
    <property type="evidence" value="ECO:0007669"/>
    <property type="project" value="InterPro"/>
</dbReference>
<feature type="region of interest" description="Disordered" evidence="8">
    <location>
        <begin position="317"/>
        <end position="337"/>
    </location>
</feature>
<keyword evidence="5" id="KW-0804">Transcription</keyword>
<dbReference type="SUPFAM" id="SSF50729">
    <property type="entry name" value="PH domain-like"/>
    <property type="match status" value="1"/>
</dbReference>